<evidence type="ECO:0000313" key="2">
    <source>
        <dbReference type="EMBL" id="WOO77478.1"/>
    </source>
</evidence>
<keyword evidence="1" id="KW-1133">Transmembrane helix</keyword>
<organism evidence="2 3">
    <name type="scientific">Vanrija pseudolonga</name>
    <dbReference type="NCBI Taxonomy" id="143232"/>
    <lineage>
        <taxon>Eukaryota</taxon>
        <taxon>Fungi</taxon>
        <taxon>Dikarya</taxon>
        <taxon>Basidiomycota</taxon>
        <taxon>Agaricomycotina</taxon>
        <taxon>Tremellomycetes</taxon>
        <taxon>Trichosporonales</taxon>
        <taxon>Trichosporonaceae</taxon>
        <taxon>Vanrija</taxon>
    </lineage>
</organism>
<evidence type="ECO:0000256" key="1">
    <source>
        <dbReference type="SAM" id="Phobius"/>
    </source>
</evidence>
<dbReference type="GeneID" id="87804315"/>
<dbReference type="EMBL" id="CP086714">
    <property type="protein sequence ID" value="WOO77478.1"/>
    <property type="molecule type" value="Genomic_DNA"/>
</dbReference>
<dbReference type="AlphaFoldDB" id="A0AAF0Y058"/>
<keyword evidence="1" id="KW-0812">Transmembrane</keyword>
<gene>
    <name evidence="2" type="ORF">LOC62_01G001057</name>
</gene>
<reference evidence="2" key="1">
    <citation type="submission" date="2023-10" db="EMBL/GenBank/DDBJ databases">
        <authorList>
            <person name="Noh H."/>
        </authorList>
    </citation>
    <scope>NUCLEOTIDE SEQUENCE</scope>
    <source>
        <strain evidence="2">DUCC4014</strain>
    </source>
</reference>
<proteinExistence type="predicted"/>
<name>A0AAF0Y058_9TREE</name>
<dbReference type="RefSeq" id="XP_062623510.1">
    <property type="nucleotide sequence ID" value="XM_062767526.1"/>
</dbReference>
<protein>
    <submittedName>
        <fullName evidence="2">Uncharacterized protein</fullName>
    </submittedName>
</protein>
<keyword evidence="1" id="KW-0472">Membrane</keyword>
<dbReference type="Proteomes" id="UP000827549">
    <property type="component" value="Chromosome 1"/>
</dbReference>
<keyword evidence="3" id="KW-1185">Reference proteome</keyword>
<accession>A0AAF0Y058</accession>
<feature type="transmembrane region" description="Helical" evidence="1">
    <location>
        <begin position="7"/>
        <end position="25"/>
    </location>
</feature>
<sequence length="537" mass="61081">MRRSARTLIVYVAACAVVGFIFISSPHGHGFTASLENARRLAGAAASNAGGGGSVSDVRSQALSFLTAVQNPDPSYKKENFPQHWDYTGKQGFNGGYMWYTETKLRELTACAVRNDCHPNAYKVVIFSGWYCHETFFRNFGAGEGTWCKSMKNSLDRQGYTVLLARDNPATASATTNRTNATPEYAYHIYRQIPDLVVGIIGDTHNGHGNIDRWFKSPERPDGIPAWKFFHFGFFGLRDTTVVGNKWIVSALPNWHKEKGEEAAWTWLGYDLPLIDAKEVVPFEERPHRVWILAKDLSYFYDLNDLLSWPLDFFERATQELRQKWPDFEFVGSFNDRRFIIQEHQKDQTKPKLKPREQPKGIVALGGGVGGEEGTLLSPAEFRRELSNSRVMLGIGRPTVSPSPYEAMMLGVPFINPYWPGPHDPNGTDHSSTWHWTQHTSLHFEKPPHVYNALRNSYESFIETITAAMETPCPPKRMEWVSEEAQDKRMREFMEFDWRSLAAGILEERLKGNETQLGKGPWLNGRHIPEKPGLFEL</sequence>
<evidence type="ECO:0000313" key="3">
    <source>
        <dbReference type="Proteomes" id="UP000827549"/>
    </source>
</evidence>